<feature type="domain" description="NAD-dependent epimerase/dehydratase" evidence="1">
    <location>
        <begin position="3"/>
        <end position="218"/>
    </location>
</feature>
<dbReference type="PANTHER" id="PTHR48079:SF6">
    <property type="entry name" value="NAD(P)-BINDING DOMAIN-CONTAINING PROTEIN-RELATED"/>
    <property type="match status" value="1"/>
</dbReference>
<dbReference type="SUPFAM" id="SSF51735">
    <property type="entry name" value="NAD(P)-binding Rossmann-fold domains"/>
    <property type="match status" value="1"/>
</dbReference>
<dbReference type="Pfam" id="PF01370">
    <property type="entry name" value="Epimerase"/>
    <property type="match status" value="1"/>
</dbReference>
<sequence length="298" mass="31236">MKVFVTGATGFVGSFIVRELISGGHEVAGLSRSESGAEALIRAGAKVVRGDVNDLHGLREAAGAADAVVHTAFDHSAADMKLHSENDRKVIAALGAALAGTDRPLIVTSGTGLVRSADGGPVRETDPHATSAVFPRAASEEAADALIAAGANVIVMRLPQVHDTRRQGRISWHIQVAEEQGRVAYVGEGRNRVPAVHVTDAARLYRLALERGEAGARYHAVAEEGVALREIAEAIGTGLDLPVESITAEQAPEYFGWLAELAQLDLPASGASTRQRLDWEPGGPDLLTDLRAAESDVA</sequence>
<name>A0ABS5KW38_9ACTN</name>
<dbReference type="PANTHER" id="PTHR48079">
    <property type="entry name" value="PROTEIN YEEZ"/>
    <property type="match status" value="1"/>
</dbReference>
<proteinExistence type="predicted"/>
<protein>
    <submittedName>
        <fullName evidence="2">SDR family oxidoreductase</fullName>
    </submittedName>
</protein>
<reference evidence="2 3" key="1">
    <citation type="submission" date="2020-02" db="EMBL/GenBank/DDBJ databases">
        <title>Acidophilic actinobacteria isolated from forest soil.</title>
        <authorList>
            <person name="Golinska P."/>
        </authorList>
    </citation>
    <scope>NUCLEOTIDE SEQUENCE [LARGE SCALE GENOMIC DNA]</scope>
    <source>
        <strain evidence="2 3">NL8</strain>
    </source>
</reference>
<evidence type="ECO:0000313" key="2">
    <source>
        <dbReference type="EMBL" id="MBS2550225.1"/>
    </source>
</evidence>
<dbReference type="Proteomes" id="UP000730482">
    <property type="component" value="Unassembled WGS sequence"/>
</dbReference>
<dbReference type="EMBL" id="JAAFYZ010000095">
    <property type="protein sequence ID" value="MBS2550225.1"/>
    <property type="molecule type" value="Genomic_DNA"/>
</dbReference>
<dbReference type="InterPro" id="IPR051783">
    <property type="entry name" value="NAD(P)-dependent_oxidoreduct"/>
</dbReference>
<gene>
    <name evidence="2" type="ORF">KGQ19_25485</name>
</gene>
<dbReference type="Gene3D" id="3.40.50.720">
    <property type="entry name" value="NAD(P)-binding Rossmann-like Domain"/>
    <property type="match status" value="1"/>
</dbReference>
<organism evidence="2 3">
    <name type="scientific">Catenulispora pinistramenti</name>
    <dbReference type="NCBI Taxonomy" id="2705254"/>
    <lineage>
        <taxon>Bacteria</taxon>
        <taxon>Bacillati</taxon>
        <taxon>Actinomycetota</taxon>
        <taxon>Actinomycetes</taxon>
        <taxon>Catenulisporales</taxon>
        <taxon>Catenulisporaceae</taxon>
        <taxon>Catenulispora</taxon>
    </lineage>
</organism>
<dbReference type="CDD" id="cd05262">
    <property type="entry name" value="SDR_a7"/>
    <property type="match status" value="1"/>
</dbReference>
<keyword evidence="3" id="KW-1185">Reference proteome</keyword>
<comment type="caution">
    <text evidence="2">The sequence shown here is derived from an EMBL/GenBank/DDBJ whole genome shotgun (WGS) entry which is preliminary data.</text>
</comment>
<evidence type="ECO:0000259" key="1">
    <source>
        <dbReference type="Pfam" id="PF01370"/>
    </source>
</evidence>
<evidence type="ECO:0000313" key="3">
    <source>
        <dbReference type="Proteomes" id="UP000730482"/>
    </source>
</evidence>
<dbReference type="RefSeq" id="WP_212012572.1">
    <property type="nucleotide sequence ID" value="NZ_JAAFYZ010000095.1"/>
</dbReference>
<accession>A0ABS5KW38</accession>
<dbReference type="InterPro" id="IPR001509">
    <property type="entry name" value="Epimerase_deHydtase"/>
</dbReference>
<dbReference type="InterPro" id="IPR036291">
    <property type="entry name" value="NAD(P)-bd_dom_sf"/>
</dbReference>